<dbReference type="SMR" id="F4I0Y8"/>
<feature type="domain" description="Glucose-6-phosphate dehydrogenase NAD-binding" evidence="7">
    <location>
        <begin position="158"/>
        <end position="336"/>
    </location>
</feature>
<dbReference type="Araport" id="AT1G09420"/>
<dbReference type="InterPro" id="IPR001282">
    <property type="entry name" value="G6P_DH"/>
</dbReference>
<dbReference type="TAIR" id="AT1G09420">
    <property type="gene designation" value="G6PD4"/>
</dbReference>
<dbReference type="ExpressionAtlas" id="F4I0Y8">
    <property type="expression patterns" value="baseline and differential"/>
</dbReference>
<dbReference type="UniPathway" id="UPA00115">
    <property type="reaction ID" value="UER00408"/>
</dbReference>
<dbReference type="GO" id="GO:0006006">
    <property type="term" value="P:glucose metabolic process"/>
    <property type="evidence" value="ECO:0007669"/>
    <property type="project" value="UniProtKB-KW"/>
</dbReference>
<dbReference type="Pfam" id="PF00479">
    <property type="entry name" value="G6PD_N"/>
    <property type="match status" value="1"/>
</dbReference>
<dbReference type="InterPro" id="IPR022674">
    <property type="entry name" value="G6P_DH_NAD-bd"/>
</dbReference>
<evidence type="ECO:0000313" key="12">
    <source>
        <dbReference type="TAIR" id="AT1G09420"/>
    </source>
</evidence>
<keyword evidence="3 6" id="KW-0313">Glucose metabolism</keyword>
<dbReference type="OMA" id="MLEPLWN"/>
<comment type="catalytic activity">
    <reaction evidence="6">
        <text>D-glucose 6-phosphate + NADP(+) = 6-phospho-D-glucono-1,5-lactone + NADPH + H(+)</text>
        <dbReference type="Rhea" id="RHEA:15841"/>
        <dbReference type="ChEBI" id="CHEBI:15378"/>
        <dbReference type="ChEBI" id="CHEBI:57783"/>
        <dbReference type="ChEBI" id="CHEBI:57955"/>
        <dbReference type="ChEBI" id="CHEBI:58349"/>
        <dbReference type="ChEBI" id="CHEBI:61548"/>
        <dbReference type="EC" id="1.1.1.49"/>
    </reaction>
</comment>
<dbReference type="GO" id="GO:0009570">
    <property type="term" value="C:chloroplast stroma"/>
    <property type="evidence" value="ECO:0007669"/>
    <property type="project" value="UniProtKB-SubCell"/>
</dbReference>
<feature type="domain" description="Glucose-6-phosphate dehydrogenase C-terminal" evidence="8">
    <location>
        <begin position="339"/>
        <end position="632"/>
    </location>
</feature>
<dbReference type="SUPFAM" id="SSF51735">
    <property type="entry name" value="NAD(P)-binding Rossmann-fold domains"/>
    <property type="match status" value="1"/>
</dbReference>
<dbReference type="HAMAP" id="MF_00966">
    <property type="entry name" value="G6PD"/>
    <property type="match status" value="1"/>
</dbReference>
<evidence type="ECO:0000256" key="4">
    <source>
        <dbReference type="ARBA" id="ARBA00022857"/>
    </source>
</evidence>
<dbReference type="Gene3D" id="3.30.360.10">
    <property type="entry name" value="Dihydrodipicolinate Reductase, domain 2"/>
    <property type="match status" value="1"/>
</dbReference>
<dbReference type="RefSeq" id="NP_001184947.1">
    <property type="nucleotide sequence ID" value="NM_001198018.1"/>
</dbReference>
<organism evidence="10 11">
    <name type="scientific">Arabidopsis thaliana</name>
    <name type="common">Mouse-ear cress</name>
    <dbReference type="NCBI Taxonomy" id="3702"/>
    <lineage>
        <taxon>Eukaryota</taxon>
        <taxon>Viridiplantae</taxon>
        <taxon>Streptophyta</taxon>
        <taxon>Embryophyta</taxon>
        <taxon>Tracheophyta</taxon>
        <taxon>Spermatophyta</taxon>
        <taxon>Magnoliopsida</taxon>
        <taxon>eudicotyledons</taxon>
        <taxon>Gunneridae</taxon>
        <taxon>Pentapetalae</taxon>
        <taxon>rosids</taxon>
        <taxon>malvids</taxon>
        <taxon>Brassicales</taxon>
        <taxon>Brassicaceae</taxon>
        <taxon>Camelineae</taxon>
        <taxon>Arabidopsis</taxon>
    </lineage>
</organism>
<comment type="pathway">
    <text evidence="6">Carbohydrate degradation; pentose phosphate pathway; D-ribulose 5-phosphate from D-glucose 6-phosphate (oxidative stage): step 1/3.</text>
</comment>
<comment type="subcellular location">
    <subcellularLocation>
        <location evidence="1">Plastid</location>
        <location evidence="1">Chloroplast stroma</location>
    </subcellularLocation>
</comment>
<dbReference type="ProteomicsDB" id="194154"/>
<keyword evidence="11" id="KW-1185">Reference proteome</keyword>
<evidence type="ECO:0000313" key="11">
    <source>
        <dbReference type="Proteomes" id="UP000006548"/>
    </source>
</evidence>
<accession>F4I0Y8</accession>
<reference evidence="11" key="2">
    <citation type="journal article" date="2017" name="Plant J.">
        <title>Araport11: a complete reannotation of the Arabidopsis thaliana reference genome.</title>
        <authorList>
            <person name="Cheng C.Y."/>
            <person name="Krishnakumar V."/>
            <person name="Chan A.P."/>
            <person name="Thibaud-Nissen F."/>
            <person name="Schobel S."/>
            <person name="Town C.D."/>
        </authorList>
    </citation>
    <scope>GENOME REANNOTATION</scope>
    <source>
        <strain evidence="11">cv. Columbia</strain>
    </source>
</reference>
<comment type="similarity">
    <text evidence="2 6">Belongs to the glucose-6-phosphate dehydrogenase family.</text>
</comment>
<dbReference type="FunFam" id="3.40.50.720:FF:000222">
    <property type="entry name" value="Glucose-6-phosphate 1-dehydrogenase"/>
    <property type="match status" value="1"/>
</dbReference>
<evidence type="ECO:0000256" key="3">
    <source>
        <dbReference type="ARBA" id="ARBA00022526"/>
    </source>
</evidence>
<dbReference type="PANTHER" id="PTHR23429">
    <property type="entry name" value="GLUCOSE-6-PHOSPHATE 1-DEHYDROGENASE G6PD"/>
    <property type="match status" value="1"/>
</dbReference>
<evidence type="ECO:0000256" key="1">
    <source>
        <dbReference type="ARBA" id="ARBA00004470"/>
    </source>
</evidence>
<dbReference type="PRINTS" id="PR00079">
    <property type="entry name" value="G6PDHDRGNASE"/>
</dbReference>
<dbReference type="Pfam" id="PF02781">
    <property type="entry name" value="G6PD_C"/>
    <property type="match status" value="1"/>
</dbReference>
<dbReference type="AlphaFoldDB" id="F4I0Y8"/>
<dbReference type="GO" id="GO:0004345">
    <property type="term" value="F:glucose-6-phosphate dehydrogenase activity"/>
    <property type="evidence" value="ECO:0007669"/>
    <property type="project" value="UniProtKB-EC"/>
</dbReference>
<evidence type="ECO:0000259" key="8">
    <source>
        <dbReference type="Pfam" id="PF02781"/>
    </source>
</evidence>
<dbReference type="EC" id="1.1.1.49" evidence="6"/>
<comment type="function">
    <text evidence="6">Catalyzes the rate-limiting step of the oxidative pentose-phosphate pathway, which represents a route for the dissimilation of carbohydrates besides glycolysis.</text>
</comment>
<evidence type="ECO:0007829" key="14">
    <source>
        <dbReference type="ProteomicsDB" id="F4I0Y8"/>
    </source>
</evidence>
<keyword evidence="13 14" id="KW-1267">Proteomics identification</keyword>
<name>F4I0Y8_ARATH</name>
<evidence type="ECO:0007829" key="13">
    <source>
        <dbReference type="PeptideAtlas" id="F4I0Y8"/>
    </source>
</evidence>
<dbReference type="GeneID" id="837465"/>
<evidence type="ECO:0000313" key="9">
    <source>
        <dbReference type="Araport" id="AT1G09420"/>
    </source>
</evidence>
<dbReference type="InterPro" id="IPR036291">
    <property type="entry name" value="NAD(P)-bd_dom_sf"/>
</dbReference>
<keyword evidence="6" id="KW-0560">Oxidoreductase</keyword>
<dbReference type="PANTHER" id="PTHR23429:SF4">
    <property type="entry name" value="INACTIVE GLUCOSE-6-PHOSPHATE 1-DEHYDROGENASE 4, CHLOROPLASTIC"/>
    <property type="match status" value="1"/>
</dbReference>
<keyword evidence="5 6" id="KW-0119">Carbohydrate metabolism</keyword>
<dbReference type="SUPFAM" id="SSF55347">
    <property type="entry name" value="Glyceraldehyde-3-phosphate dehydrogenase-like, C-terminal domain"/>
    <property type="match status" value="1"/>
</dbReference>
<dbReference type="NCBIfam" id="TIGR00871">
    <property type="entry name" value="zwf"/>
    <property type="match status" value="1"/>
</dbReference>
<dbReference type="Gene3D" id="3.40.50.720">
    <property type="entry name" value="NAD(P)-binding Rossmann-like Domain"/>
    <property type="match status" value="1"/>
</dbReference>
<evidence type="ECO:0000256" key="6">
    <source>
        <dbReference type="RuleBase" id="RU362120"/>
    </source>
</evidence>
<dbReference type="GO" id="GO:0009051">
    <property type="term" value="P:pentose-phosphate shunt, oxidative branch"/>
    <property type="evidence" value="ECO:0007669"/>
    <property type="project" value="UniProtKB-ARBA"/>
</dbReference>
<evidence type="ECO:0000256" key="2">
    <source>
        <dbReference type="ARBA" id="ARBA00009975"/>
    </source>
</evidence>
<sequence>MSLSSCLLPFSQSATAPSSSVCSCHLAASFSNFPVSSRDYSFSRSGSLVLNGGGSNLCRRFCGLKLWILKSLNRRQGNNRKHQPVNELTTHSKHTFLSDDERGFAEETRAEDLRPEENILGTDLNDGFHNVGDLPPVSKQLSDDLSDVRRRASLCIAVVGATGELARGKIFPALFALYYSGYLPEDVAIFGVSRKNLTDEDLRSIIASTLTCRVDHQENCGGKMDAFQSRTYYINGGYNNRDGMSRLAERMKQIEGESEANRIFYLSVPQEALVDVACTIGDNAQAPRGWTRIIVEKPFGFNSHSSHQLTKSLLSKFEEKQIYRIDHMLGRNLIENLTVLRFSNLVFEPLWNRTYIRNIQVIISESIAQTEKFSDGYGIIRDIVHSHILQTIALLAMEPPISLDGEDIRNEKVNLYCKEQNRLMVLRSIRKIDPRDVILGQYKSSSRDKNGVILNGVDPTYCAAALYIDNARWDGVPFLVRVGTGLIKHRVEIHVQFRHVPGNLYRENIGINIDLGTNELILRDEPDEAILVKINNKVPGLGLQLDASELNLLYKDRYKTEVPDSYEHLIHDVIDGDNHLFMRSDEVAAAWNILSPVLEEIDKHHTAPELYEFGGRGPVAAYYLWAKHGVPWADD</sequence>
<reference evidence="10 11" key="1">
    <citation type="journal article" date="2000" name="Nature">
        <title>Sequence and analysis of chromosome 1 of the plant Arabidopsis thaliana.</title>
        <authorList>
            <person name="Theologis A."/>
            <person name="Ecker J.R."/>
            <person name="Palm C.J."/>
            <person name="Federspiel N.A."/>
            <person name="Kaul S."/>
            <person name="White O."/>
            <person name="Alonso J."/>
            <person name="Altafi H."/>
            <person name="Araujo R."/>
            <person name="Bowman C.L."/>
            <person name="Brooks S.Y."/>
            <person name="Buehler E."/>
            <person name="Chan A."/>
            <person name="Chao Q."/>
            <person name="Chen H."/>
            <person name="Cheuk R.F."/>
            <person name="Chin C.W."/>
            <person name="Chung M.K."/>
            <person name="Conn L."/>
            <person name="Conway A.B."/>
            <person name="Conway A.R."/>
            <person name="Creasy T.H."/>
            <person name="Dewar K."/>
            <person name="Dunn P."/>
            <person name="Etgu P."/>
            <person name="Feldblyum T.V."/>
            <person name="Feng J."/>
            <person name="Fong B."/>
            <person name="Fujii C.Y."/>
            <person name="Gill J.E."/>
            <person name="Goldsmith A.D."/>
            <person name="Haas B."/>
            <person name="Hansen N.F."/>
            <person name="Hughes B."/>
            <person name="Huizar L."/>
            <person name="Hunter J.L."/>
            <person name="Jenkins J."/>
            <person name="Johnson-Hopson C."/>
            <person name="Khan S."/>
            <person name="Khaykin E."/>
            <person name="Kim C.J."/>
            <person name="Koo H.L."/>
            <person name="Kremenetskaia I."/>
            <person name="Kurtz D.B."/>
            <person name="Kwan A."/>
            <person name="Lam B."/>
            <person name="Langin-Hooper S."/>
            <person name="Lee A."/>
            <person name="Lee J.M."/>
            <person name="Lenz C.A."/>
            <person name="Li J.H."/>
            <person name="Li Y."/>
            <person name="Lin X."/>
            <person name="Liu S.X."/>
            <person name="Liu Z.A."/>
            <person name="Luros J.S."/>
            <person name="Maiti R."/>
            <person name="Marziali A."/>
            <person name="Militscher J."/>
            <person name="Miranda M."/>
            <person name="Nguyen M."/>
            <person name="Nierman W.C."/>
            <person name="Osborne B.I."/>
            <person name="Pai G."/>
            <person name="Peterson J."/>
            <person name="Pham P.K."/>
            <person name="Rizzo M."/>
            <person name="Rooney T."/>
            <person name="Rowley D."/>
            <person name="Sakano H."/>
            <person name="Salzberg S.L."/>
            <person name="Schwartz J.R."/>
            <person name="Shinn P."/>
            <person name="Southwick A.M."/>
            <person name="Sun H."/>
            <person name="Tallon L.J."/>
            <person name="Tambunga G."/>
            <person name="Toriumi M.J."/>
            <person name="Town C.D."/>
            <person name="Utterback T."/>
            <person name="Van Aken S."/>
            <person name="Vaysberg M."/>
            <person name="Vysotskaia V.S."/>
            <person name="Walker M."/>
            <person name="Wu D."/>
            <person name="Yu G."/>
            <person name="Fraser C.M."/>
            <person name="Venter J.C."/>
            <person name="Davis R.W."/>
        </authorList>
    </citation>
    <scope>NUCLEOTIDE SEQUENCE [LARGE SCALE GENOMIC DNA]</scope>
    <source>
        <strain evidence="11">cv. Columbia</strain>
    </source>
</reference>
<dbReference type="FunFam" id="3.30.360.10:FF:000018">
    <property type="entry name" value="Glucose-6-phosphate 1-dehydrogenase"/>
    <property type="match status" value="1"/>
</dbReference>
<evidence type="ECO:0000256" key="5">
    <source>
        <dbReference type="ARBA" id="ARBA00023277"/>
    </source>
</evidence>
<proteinExistence type="evidence at protein level"/>
<dbReference type="GO" id="GO:0050661">
    <property type="term" value="F:NADP binding"/>
    <property type="evidence" value="ECO:0007669"/>
    <property type="project" value="InterPro"/>
</dbReference>
<dbReference type="Proteomes" id="UP000006548">
    <property type="component" value="Chromosome 1"/>
</dbReference>
<protein>
    <recommendedName>
        <fullName evidence="6">Glucose-6-phosphate 1-dehydrogenase</fullName>
        <ecNumber evidence="6">1.1.1.49</ecNumber>
    </recommendedName>
</protein>
<evidence type="ECO:0000259" key="7">
    <source>
        <dbReference type="Pfam" id="PF00479"/>
    </source>
</evidence>
<gene>
    <name evidence="10 12" type="primary">G6PD4</name>
    <name evidence="9 10" type="ordered locus">At1g09420</name>
    <name evidence="10" type="ORF">F14J9.8</name>
    <name evidence="10" type="ORF">F14J9_8</name>
</gene>
<evidence type="ECO:0000313" key="10">
    <source>
        <dbReference type="EMBL" id="AEE28441.1"/>
    </source>
</evidence>
<dbReference type="EMBL" id="CP002684">
    <property type="protein sequence ID" value="AEE28441.1"/>
    <property type="molecule type" value="Genomic_DNA"/>
</dbReference>
<dbReference type="InterPro" id="IPR022675">
    <property type="entry name" value="G6P_DH_C"/>
</dbReference>
<keyword evidence="4 6" id="KW-0521">NADP</keyword>